<proteinExistence type="predicted"/>
<name>A0A1P8VIN5_9BETA</name>
<keyword evidence="3" id="KW-1185">Reference proteome</keyword>
<sequence>MTYRSVSVPPLVPPNLSAFSKDLEGGEHAREPGDHSRILPALLDLALPRVYATDVTAAAGWIQVGGGRPSPSTLLPPRLDLDGEPDARRLLLRLRRAVLKLRRRRRRRRNGPRVGILSPDEIVGCGRQGGRG</sequence>
<protein>
    <submittedName>
        <fullName evidence="2">Uncharacterized protein</fullName>
    </submittedName>
</protein>
<evidence type="ECO:0000313" key="2">
    <source>
        <dbReference type="EMBL" id="APZ76220.1"/>
    </source>
</evidence>
<evidence type="ECO:0000256" key="1">
    <source>
        <dbReference type="SAM" id="MobiDB-lite"/>
    </source>
</evidence>
<dbReference type="Proteomes" id="UP000202182">
    <property type="component" value="Segment"/>
</dbReference>
<evidence type="ECO:0000313" key="3">
    <source>
        <dbReference type="Proteomes" id="UP000202182"/>
    </source>
</evidence>
<feature type="region of interest" description="Disordered" evidence="1">
    <location>
        <begin position="105"/>
        <end position="132"/>
    </location>
</feature>
<dbReference type="KEGG" id="vg:30999346"/>
<organism evidence="2">
    <name type="scientific">Murid betaherpesvirus 3</name>
    <dbReference type="NCBI Taxonomy" id="2560603"/>
    <lineage>
        <taxon>Viruses</taxon>
        <taxon>Duplodnaviria</taxon>
        <taxon>Heunggongvirae</taxon>
        <taxon>Peploviricota</taxon>
        <taxon>Herviviricetes</taxon>
        <taxon>Herpesvirales</taxon>
        <taxon>Orthoherpesviridae</taxon>
        <taxon>Betaherpesvirinae</taxon>
        <taxon>Roseolovirus</taxon>
        <taxon>Roseolovirus muridbeta3</taxon>
    </lineage>
</organism>
<dbReference type="EMBL" id="KY355735">
    <property type="protein sequence ID" value="APZ76220.1"/>
    <property type="molecule type" value="Genomic_DNA"/>
</dbReference>
<accession>A0A1P8VIN5</accession>
<gene>
    <name evidence="2" type="primary">ORF5</name>
    <name evidence="2" type="ORF">MRV_0009</name>
</gene>
<reference evidence="2" key="1">
    <citation type="submission" date="2016-12" db="EMBL/GenBank/DDBJ databases">
        <title>A murine herpesvirus closely related to ubiquitous human herpesviruses causes T-cell depletion.</title>
        <authorList>
            <person name="Patel S.J."/>
            <person name="Zhao G."/>
            <person name="Penna V.R."/>
            <person name="Park E."/>
            <person name="Lauron E.J."/>
            <person name="Harvey I.B."/>
            <person name="Beatty W.L."/>
            <person name="Plougastel-Douglas B."/>
            <person name="Poursine-Laurent J."/>
            <person name="Fremont D.H."/>
            <person name="Wang D."/>
            <person name="Yokoyama W.M."/>
        </authorList>
    </citation>
    <scope>NUCLEOTIDE SEQUENCE [LARGE SCALE GENOMIC DNA]</scope>
    <source>
        <strain evidence="2">YOK1</strain>
    </source>
</reference>